<dbReference type="AlphaFoldDB" id="A0A0W7WP75"/>
<reference evidence="2 3" key="1">
    <citation type="submission" date="2015-12" db="EMBL/GenBank/DDBJ databases">
        <authorList>
            <person name="Shamseldin A."/>
            <person name="Moawad H."/>
            <person name="Abd El-Rahim W.M."/>
            <person name="Sadowsky M.J."/>
        </authorList>
    </citation>
    <scope>NUCLEOTIDE SEQUENCE [LARGE SCALE GENOMIC DNA]</scope>
    <source>
        <strain evidence="2 3">SJ5A-1</strain>
    </source>
</reference>
<dbReference type="STRING" id="1685382.AVJ23_01220"/>
<protein>
    <submittedName>
        <fullName evidence="2">Uncharacterized protein</fullName>
    </submittedName>
</protein>
<feature type="compositionally biased region" description="Acidic residues" evidence="1">
    <location>
        <begin position="687"/>
        <end position="705"/>
    </location>
</feature>
<accession>A0A0W7WP75</accession>
<evidence type="ECO:0000313" key="3">
    <source>
        <dbReference type="Proteomes" id="UP000054396"/>
    </source>
</evidence>
<gene>
    <name evidence="2" type="ORF">AVJ23_01220</name>
</gene>
<proteinExistence type="predicted"/>
<evidence type="ECO:0000256" key="1">
    <source>
        <dbReference type="SAM" id="MobiDB-lite"/>
    </source>
</evidence>
<sequence length="705" mass="74464">MPAVPSSEILLGCDPQVRFVVIEDEGNLVLQVFAEDPANTDLDALFFNLTDPAIAPDLTISPGFNEAIGSNGENVTGYDVAVGTQNQLNNGAQIAESYDVKLEFGTVPYSSNGDVDEAMLTLYVDGNGSNLTADSLDLSNMTAVVNTETGTGLALTGGVPGSNAPVQTPVINTVSEDFNGLHYASQSDLVEGWTDWDIRHGQLETDGNDDGTLMLQEVATEGPAALSFDARGINIDRFENSGHAADSLRIEVQVDGGDWVLLDEFQVNDDGTALVGSNTGQTITSHMGQVSYSGGVLDEASESVQFRLVSDISARDENIRIDNIEIQTTELLTAGETVLLDEDFDGLHDPDDSETVVRDDGWEVENGQAMTDGCNDGTMTFAEVATSDPVELSLDMRAHGVQNFENSGWSEDSLRVEVQIDGGDWVLLDEFQVNDDGTAMVGSLTGQSFDGDLSTLNYSGGVLDSASEDVQVRLVSDISASNEKIYVDNVQITSTSEGAPASGEETCEEFEAAQAGDSGALVFGGVTVTADRAQDSDGAGNDAMVFDTANPTGGDWDLGYAGQGNAIIISEDGDAADPDDNAAGGTIRFEFEQASDVTSLTVLDVEEEGGAIDLYDTEGELIDSVAIPAAGNNSEQLLELNAAGVASMEVTLAGSGAVDDLYYTTPQDADCGQYELTYDDLMNTDPLPEEQPDEEQQVEDDMVFA</sequence>
<evidence type="ECO:0000313" key="2">
    <source>
        <dbReference type="EMBL" id="KUF12381.1"/>
    </source>
</evidence>
<organism evidence="2 3">
    <name type="scientific">Pseudoponticoccus marisrubri</name>
    <dbReference type="NCBI Taxonomy" id="1685382"/>
    <lineage>
        <taxon>Bacteria</taxon>
        <taxon>Pseudomonadati</taxon>
        <taxon>Pseudomonadota</taxon>
        <taxon>Alphaproteobacteria</taxon>
        <taxon>Rhodobacterales</taxon>
        <taxon>Roseobacteraceae</taxon>
        <taxon>Pseudoponticoccus</taxon>
    </lineage>
</organism>
<dbReference type="RefSeq" id="WP_058860327.1">
    <property type="nucleotide sequence ID" value="NZ_LPXO01000001.1"/>
</dbReference>
<dbReference type="OrthoDB" id="7667870at2"/>
<name>A0A0W7WP75_9RHOB</name>
<feature type="region of interest" description="Disordered" evidence="1">
    <location>
        <begin position="681"/>
        <end position="705"/>
    </location>
</feature>
<dbReference type="EMBL" id="LPXO01000001">
    <property type="protein sequence ID" value="KUF12381.1"/>
    <property type="molecule type" value="Genomic_DNA"/>
</dbReference>
<dbReference type="Proteomes" id="UP000054396">
    <property type="component" value="Unassembled WGS sequence"/>
</dbReference>
<comment type="caution">
    <text evidence="2">The sequence shown here is derived from an EMBL/GenBank/DDBJ whole genome shotgun (WGS) entry which is preliminary data.</text>
</comment>
<keyword evidence="3" id="KW-1185">Reference proteome</keyword>